<dbReference type="SUPFAM" id="SSF46689">
    <property type="entry name" value="Homeodomain-like"/>
    <property type="match status" value="1"/>
</dbReference>
<protein>
    <submittedName>
        <fullName evidence="5">TetR/AcrR family transcriptional regulator</fullName>
    </submittedName>
</protein>
<dbReference type="RefSeq" id="WP_166259387.1">
    <property type="nucleotide sequence ID" value="NZ_JAAMOW010000008.1"/>
</dbReference>
<proteinExistence type="predicted"/>
<dbReference type="Pfam" id="PF00440">
    <property type="entry name" value="TetR_N"/>
    <property type="match status" value="1"/>
</dbReference>
<accession>A0A6M2BV32</accession>
<feature type="domain" description="HTH tetR-type" evidence="4">
    <location>
        <begin position="14"/>
        <end position="74"/>
    </location>
</feature>
<organism evidence="5 6">
    <name type="scientific">Solimonas terrae</name>
    <dbReference type="NCBI Taxonomy" id="1396819"/>
    <lineage>
        <taxon>Bacteria</taxon>
        <taxon>Pseudomonadati</taxon>
        <taxon>Pseudomonadota</taxon>
        <taxon>Gammaproteobacteria</taxon>
        <taxon>Nevskiales</taxon>
        <taxon>Nevskiaceae</taxon>
        <taxon>Solimonas</taxon>
    </lineage>
</organism>
<gene>
    <name evidence="5" type="ORF">G7Y85_15885</name>
</gene>
<feature type="DNA-binding region" description="H-T-H motif" evidence="2">
    <location>
        <begin position="37"/>
        <end position="56"/>
    </location>
</feature>
<dbReference type="GO" id="GO:0003700">
    <property type="term" value="F:DNA-binding transcription factor activity"/>
    <property type="evidence" value="ECO:0007669"/>
    <property type="project" value="TreeGrafter"/>
</dbReference>
<sequence length="242" mass="26247">MSSTKPPKALKPAERSRAAILAAAEDLFARRGYAVTRLEDVADAVGLTRPALFYHFRDKQTLYDAVLETAFGSLAKRLEEAMSPPGSITQRIERAAEAWVDGLQERPTLARLILRHVADAEEHPNQLIYRSSDRVLGMAWAMFEEGRKSGELKPLHNDPFHAASAAIGTSVFYVSALASLIPAGSFKPLAPEQLAAHKSDVVFTVRRVLGMSSSRRKMASKARPAGKAGSPPATKRRASGGD</sequence>
<dbReference type="PROSITE" id="PS50977">
    <property type="entry name" value="HTH_TETR_2"/>
    <property type="match status" value="1"/>
</dbReference>
<dbReference type="Gene3D" id="1.10.357.10">
    <property type="entry name" value="Tetracycline Repressor, domain 2"/>
    <property type="match status" value="1"/>
</dbReference>
<keyword evidence="6" id="KW-1185">Reference proteome</keyword>
<evidence type="ECO:0000259" key="4">
    <source>
        <dbReference type="PROSITE" id="PS50977"/>
    </source>
</evidence>
<dbReference type="GO" id="GO:0000976">
    <property type="term" value="F:transcription cis-regulatory region binding"/>
    <property type="evidence" value="ECO:0007669"/>
    <property type="project" value="TreeGrafter"/>
</dbReference>
<dbReference type="InterPro" id="IPR001647">
    <property type="entry name" value="HTH_TetR"/>
</dbReference>
<keyword evidence="1 2" id="KW-0238">DNA-binding</keyword>
<feature type="region of interest" description="Disordered" evidence="3">
    <location>
        <begin position="213"/>
        <end position="242"/>
    </location>
</feature>
<evidence type="ECO:0000256" key="2">
    <source>
        <dbReference type="PROSITE-ProRule" id="PRU00335"/>
    </source>
</evidence>
<dbReference type="InterPro" id="IPR050109">
    <property type="entry name" value="HTH-type_TetR-like_transc_reg"/>
</dbReference>
<dbReference type="AlphaFoldDB" id="A0A6M2BV32"/>
<dbReference type="SUPFAM" id="SSF48498">
    <property type="entry name" value="Tetracyclin repressor-like, C-terminal domain"/>
    <property type="match status" value="1"/>
</dbReference>
<dbReference type="PANTHER" id="PTHR30055:SF146">
    <property type="entry name" value="HTH-TYPE TRANSCRIPTIONAL DUAL REGULATOR CECR"/>
    <property type="match status" value="1"/>
</dbReference>
<evidence type="ECO:0000256" key="1">
    <source>
        <dbReference type="ARBA" id="ARBA00023125"/>
    </source>
</evidence>
<name>A0A6M2BV32_9GAMM</name>
<comment type="caution">
    <text evidence="5">The sequence shown here is derived from an EMBL/GenBank/DDBJ whole genome shotgun (WGS) entry which is preliminary data.</text>
</comment>
<evidence type="ECO:0000256" key="3">
    <source>
        <dbReference type="SAM" id="MobiDB-lite"/>
    </source>
</evidence>
<evidence type="ECO:0000313" key="5">
    <source>
        <dbReference type="EMBL" id="NGY06254.1"/>
    </source>
</evidence>
<dbReference type="PANTHER" id="PTHR30055">
    <property type="entry name" value="HTH-TYPE TRANSCRIPTIONAL REGULATOR RUTR"/>
    <property type="match status" value="1"/>
</dbReference>
<dbReference type="EMBL" id="JAAMOW010000008">
    <property type="protein sequence ID" value="NGY06254.1"/>
    <property type="molecule type" value="Genomic_DNA"/>
</dbReference>
<dbReference type="PRINTS" id="PR00455">
    <property type="entry name" value="HTHTETR"/>
</dbReference>
<dbReference type="InterPro" id="IPR036271">
    <property type="entry name" value="Tet_transcr_reg_TetR-rel_C_sf"/>
</dbReference>
<dbReference type="Proteomes" id="UP000472676">
    <property type="component" value="Unassembled WGS sequence"/>
</dbReference>
<dbReference type="InterPro" id="IPR009057">
    <property type="entry name" value="Homeodomain-like_sf"/>
</dbReference>
<reference evidence="5 6" key="1">
    <citation type="journal article" date="2014" name="Int. J. Syst. Evol. Microbiol.">
        <title>Solimonas terrae sp. nov., isolated from soil.</title>
        <authorList>
            <person name="Kim S.J."/>
            <person name="Moon J.Y."/>
            <person name="Weon H.Y."/>
            <person name="Ahn J.H."/>
            <person name="Chen W.M."/>
            <person name="Kwon S.W."/>
        </authorList>
    </citation>
    <scope>NUCLEOTIDE SEQUENCE [LARGE SCALE GENOMIC DNA]</scope>
    <source>
        <strain evidence="5 6">KIS83-12</strain>
    </source>
</reference>
<evidence type="ECO:0000313" key="6">
    <source>
        <dbReference type="Proteomes" id="UP000472676"/>
    </source>
</evidence>